<accession>A0A1D7VT48</accession>
<organism evidence="3 4">
    <name type="scientific">Streptomyces lydicus</name>
    <dbReference type="NCBI Taxonomy" id="47763"/>
    <lineage>
        <taxon>Bacteria</taxon>
        <taxon>Bacillati</taxon>
        <taxon>Actinomycetota</taxon>
        <taxon>Actinomycetes</taxon>
        <taxon>Kitasatosporales</taxon>
        <taxon>Streptomycetaceae</taxon>
        <taxon>Streptomyces</taxon>
    </lineage>
</organism>
<dbReference type="KEGG" id="slc:SL103_29965"/>
<feature type="region of interest" description="Disordered" evidence="1">
    <location>
        <begin position="69"/>
        <end position="88"/>
    </location>
</feature>
<feature type="compositionally biased region" description="Low complexity" evidence="1">
    <location>
        <begin position="50"/>
        <end position="59"/>
    </location>
</feature>
<feature type="region of interest" description="Disordered" evidence="1">
    <location>
        <begin position="38"/>
        <end position="59"/>
    </location>
</feature>
<feature type="transmembrane region" description="Helical" evidence="2">
    <location>
        <begin position="12"/>
        <end position="35"/>
    </location>
</feature>
<evidence type="ECO:0000313" key="3">
    <source>
        <dbReference type="EMBL" id="AOP49911.1"/>
    </source>
</evidence>
<dbReference type="Proteomes" id="UP000094094">
    <property type="component" value="Chromosome"/>
</dbReference>
<keyword evidence="4" id="KW-1185">Reference proteome</keyword>
<evidence type="ECO:0000313" key="4">
    <source>
        <dbReference type="Proteomes" id="UP000094094"/>
    </source>
</evidence>
<dbReference type="AlphaFoldDB" id="A0A1D7VT48"/>
<gene>
    <name evidence="3" type="ORF">SL103_29965</name>
</gene>
<sequence>MISVREMAVMTGVLDVMCAMGVVGVALVTGMADVAQAGNREGLRRRGRPDAPASAAAHPAPAVLRTLAGRLRPGRAARPQAPGEGDDV</sequence>
<proteinExistence type="predicted"/>
<keyword evidence="2" id="KW-0812">Transmembrane</keyword>
<name>A0A1D7VT48_9ACTN</name>
<keyword evidence="2" id="KW-0472">Membrane</keyword>
<keyword evidence="2" id="KW-1133">Transmembrane helix</keyword>
<evidence type="ECO:0000256" key="1">
    <source>
        <dbReference type="SAM" id="MobiDB-lite"/>
    </source>
</evidence>
<dbReference type="EMBL" id="CP017157">
    <property type="protein sequence ID" value="AOP49911.1"/>
    <property type="molecule type" value="Genomic_DNA"/>
</dbReference>
<reference evidence="3 4" key="1">
    <citation type="submission" date="2016-09" db="EMBL/GenBank/DDBJ databases">
        <title>Complete genome sequencing of Streptomyces lydicus 103 and metabolic pathways analysis of antibiotic biosynthesis.</title>
        <authorList>
            <person name="Jia N."/>
            <person name="Ding M.-Z."/>
            <person name="Gao F."/>
            <person name="Yuan Y.-J."/>
        </authorList>
    </citation>
    <scope>NUCLEOTIDE SEQUENCE [LARGE SCALE GENOMIC DNA]</scope>
    <source>
        <strain evidence="3 4">103</strain>
    </source>
</reference>
<protein>
    <submittedName>
        <fullName evidence="3">Uncharacterized protein</fullName>
    </submittedName>
</protein>
<dbReference type="OrthoDB" id="4336584at2"/>
<evidence type="ECO:0000256" key="2">
    <source>
        <dbReference type="SAM" id="Phobius"/>
    </source>
</evidence>